<reference evidence="3 4" key="1">
    <citation type="submission" date="2019-01" db="EMBL/GenBank/DDBJ databases">
        <title>A chromosome-scale genome assembly of the yellow perch, Perca flavescens.</title>
        <authorList>
            <person name="Feron R."/>
            <person name="Morvezen R."/>
            <person name="Bestin A."/>
            <person name="Haffray P."/>
            <person name="Klopp C."/>
            <person name="Zahm M."/>
            <person name="Cabau C."/>
            <person name="Roques C."/>
            <person name="Donnadieu C."/>
            <person name="Bouchez O."/>
            <person name="Christie M."/>
            <person name="Larson W."/>
            <person name="Guiguen Y."/>
        </authorList>
    </citation>
    <scope>NUCLEOTIDE SEQUENCE [LARGE SCALE GENOMIC DNA]</scope>
    <source>
        <strain evidence="3">YP-PL-M2</strain>
        <tissue evidence="3">Blood</tissue>
    </source>
</reference>
<evidence type="ECO:0000313" key="3">
    <source>
        <dbReference type="EMBL" id="TDH00902.1"/>
    </source>
</evidence>
<dbReference type="PROSITE" id="PS50966">
    <property type="entry name" value="ZF_SWIM"/>
    <property type="match status" value="1"/>
</dbReference>
<dbReference type="Gene3D" id="3.90.320.10">
    <property type="match status" value="1"/>
</dbReference>
<dbReference type="InterPro" id="IPR007527">
    <property type="entry name" value="Znf_SWIM"/>
</dbReference>
<evidence type="ECO:0000259" key="2">
    <source>
        <dbReference type="PROSITE" id="PS50966"/>
    </source>
</evidence>
<dbReference type="InterPro" id="IPR011335">
    <property type="entry name" value="Restrct_endonuc-II-like"/>
</dbReference>
<sequence>MALFYTRSLQDLPEFTISDLHRITNTFASAPRSKREKGFKMYISQFIDNYEVSNKVSGTGRVSVRDMCHRSLRKKERPHNLRIVLEDSSPVQLYETVCSCAAGKALCNHTVALLFQTATYSQLRLLAVPPVLSCTETEQRWHKPKTMCQCPAGRVSFGKSSGGQSDLLPVPASRIISLHTGAPTPPPLPLDGYRLEPTCCQFVCSLHQQLHLQSILTNLDMARAIEVATRDQSMSVEWHRVRKMRLTSSHFREVCHVRGQTSAGHLAERLLRGVAQTSVMKRGLVLEPQAIQEYCKVKNNSYWPCGFVIYPDAPWLGSSPDGVVFDPTDNPPFGLLEVKCPNVKSYVDCKYLKLHNDSMKLKKQHSYYWQVQGQLLLTGMDWCDFVVFAEEDMVIQRIYKDPEVAAVIREKGDFFFYFYLSCPMKT</sequence>
<protein>
    <recommendedName>
        <fullName evidence="2">SWIM-type domain-containing protein</fullName>
    </recommendedName>
</protein>
<dbReference type="GO" id="GO:0006281">
    <property type="term" value="P:DNA repair"/>
    <property type="evidence" value="ECO:0007669"/>
    <property type="project" value="UniProtKB-ARBA"/>
</dbReference>
<dbReference type="GO" id="GO:0008270">
    <property type="term" value="F:zinc ion binding"/>
    <property type="evidence" value="ECO:0007669"/>
    <property type="project" value="UniProtKB-KW"/>
</dbReference>
<feature type="domain" description="SWIM-type" evidence="2">
    <location>
        <begin position="81"/>
        <end position="118"/>
    </location>
</feature>
<keyword evidence="1" id="KW-0862">Zinc</keyword>
<dbReference type="InterPro" id="IPR019080">
    <property type="entry name" value="YqaJ_viral_recombinase"/>
</dbReference>
<dbReference type="STRING" id="8167.A0A484CAT5"/>
<gene>
    <name evidence="3" type="ORF">EPR50_G00174660</name>
</gene>
<dbReference type="PANTHER" id="PTHR46609">
    <property type="entry name" value="EXONUCLEASE, PHAGE-TYPE/RECB, C-TERMINAL DOMAIN-CONTAINING PROTEIN"/>
    <property type="match status" value="1"/>
</dbReference>
<dbReference type="EMBL" id="SCKG01000017">
    <property type="protein sequence ID" value="TDH00902.1"/>
    <property type="molecule type" value="Genomic_DNA"/>
</dbReference>
<dbReference type="PANTHER" id="PTHR46609:SF7">
    <property type="match status" value="1"/>
</dbReference>
<dbReference type="CDD" id="cd22343">
    <property type="entry name" value="PDDEXK_lambda_exonuclease-like"/>
    <property type="match status" value="1"/>
</dbReference>
<dbReference type="InterPro" id="IPR051703">
    <property type="entry name" value="NF-kappa-B_Signaling_Reg"/>
</dbReference>
<dbReference type="InterPro" id="IPR011604">
    <property type="entry name" value="PDDEXK-like_dom_sf"/>
</dbReference>
<dbReference type="Pfam" id="PF09588">
    <property type="entry name" value="YqaJ"/>
    <property type="match status" value="1"/>
</dbReference>
<evidence type="ECO:0000256" key="1">
    <source>
        <dbReference type="PROSITE-ProRule" id="PRU00325"/>
    </source>
</evidence>
<proteinExistence type="predicted"/>
<accession>A0A484CAT5</accession>
<dbReference type="AlphaFoldDB" id="A0A484CAT5"/>
<dbReference type="SUPFAM" id="SSF52980">
    <property type="entry name" value="Restriction endonuclease-like"/>
    <property type="match status" value="1"/>
</dbReference>
<name>A0A484CAT5_PERFV</name>
<evidence type="ECO:0000313" key="4">
    <source>
        <dbReference type="Proteomes" id="UP000295070"/>
    </source>
</evidence>
<dbReference type="Proteomes" id="UP000295070">
    <property type="component" value="Chromosome 17"/>
</dbReference>
<keyword evidence="1" id="KW-0479">Metal-binding</keyword>
<organism evidence="3 4">
    <name type="scientific">Perca flavescens</name>
    <name type="common">American yellow perch</name>
    <name type="synonym">Morone flavescens</name>
    <dbReference type="NCBI Taxonomy" id="8167"/>
    <lineage>
        <taxon>Eukaryota</taxon>
        <taxon>Metazoa</taxon>
        <taxon>Chordata</taxon>
        <taxon>Craniata</taxon>
        <taxon>Vertebrata</taxon>
        <taxon>Euteleostomi</taxon>
        <taxon>Actinopterygii</taxon>
        <taxon>Neopterygii</taxon>
        <taxon>Teleostei</taxon>
        <taxon>Neoteleostei</taxon>
        <taxon>Acanthomorphata</taxon>
        <taxon>Eupercaria</taxon>
        <taxon>Perciformes</taxon>
        <taxon>Percoidei</taxon>
        <taxon>Percidae</taxon>
        <taxon>Percinae</taxon>
        <taxon>Perca</taxon>
    </lineage>
</organism>
<keyword evidence="1" id="KW-0863">Zinc-finger</keyword>
<keyword evidence="4" id="KW-1185">Reference proteome</keyword>
<comment type="caution">
    <text evidence="3">The sequence shown here is derived from an EMBL/GenBank/DDBJ whole genome shotgun (WGS) entry which is preliminary data.</text>
</comment>